<sequence>MQQPIPNQRTIDLYENVINLVTSNIGDKWKANGGDFQILQNIADLWRYRVRTRCNLEAVEPNVRIIQRAKQKQEATSNVVDIYKQLGIIDPNENQNNAEEDSSSSSQSDDDSGSDLSSASSSSSGSGSSSGSSSSSSSDELGPTDDEINNMVQPIIAKDKCLCQYTYISKKTKKRGIQMNVALAHFEINGIPRVVKNGTIYIEL</sequence>
<proteinExistence type="predicted"/>
<evidence type="ECO:0000313" key="3">
    <source>
        <dbReference type="Proteomes" id="UP000179807"/>
    </source>
</evidence>
<dbReference type="RefSeq" id="XP_068349376.1">
    <property type="nucleotide sequence ID" value="XM_068511545.1"/>
</dbReference>
<evidence type="ECO:0000256" key="1">
    <source>
        <dbReference type="SAM" id="MobiDB-lite"/>
    </source>
</evidence>
<feature type="region of interest" description="Disordered" evidence="1">
    <location>
        <begin position="90"/>
        <end position="147"/>
    </location>
</feature>
<accession>A0A1J4JD83</accession>
<reference evidence="2" key="1">
    <citation type="submission" date="2016-10" db="EMBL/GenBank/DDBJ databases">
        <authorList>
            <person name="Benchimol M."/>
            <person name="Almeida L.G."/>
            <person name="Vasconcelos A.T."/>
            <person name="Perreira-Neves A."/>
            <person name="Rosa I.A."/>
            <person name="Tasca T."/>
            <person name="Bogo M.R."/>
            <person name="de Souza W."/>
        </authorList>
    </citation>
    <scope>NUCLEOTIDE SEQUENCE [LARGE SCALE GENOMIC DNA]</scope>
    <source>
        <strain evidence="2">K</strain>
    </source>
</reference>
<keyword evidence="3" id="KW-1185">Reference proteome</keyword>
<gene>
    <name evidence="2" type="ORF">TRFO_37624</name>
</gene>
<feature type="compositionally biased region" description="Low complexity" evidence="1">
    <location>
        <begin position="114"/>
        <end position="139"/>
    </location>
</feature>
<comment type="caution">
    <text evidence="2">The sequence shown here is derived from an EMBL/GenBank/DDBJ whole genome shotgun (WGS) entry which is preliminary data.</text>
</comment>
<evidence type="ECO:0000313" key="2">
    <source>
        <dbReference type="EMBL" id="OHS96239.1"/>
    </source>
</evidence>
<protein>
    <submittedName>
        <fullName evidence="2">Uncharacterized protein</fullName>
    </submittedName>
</protein>
<name>A0A1J4JD83_9EUKA</name>
<dbReference type="EMBL" id="MLAK01001190">
    <property type="protein sequence ID" value="OHS96239.1"/>
    <property type="molecule type" value="Genomic_DNA"/>
</dbReference>
<dbReference type="GeneID" id="94846249"/>
<dbReference type="VEuPathDB" id="TrichDB:TRFO_37624"/>
<dbReference type="AlphaFoldDB" id="A0A1J4JD83"/>
<organism evidence="2 3">
    <name type="scientific">Tritrichomonas foetus</name>
    <dbReference type="NCBI Taxonomy" id="1144522"/>
    <lineage>
        <taxon>Eukaryota</taxon>
        <taxon>Metamonada</taxon>
        <taxon>Parabasalia</taxon>
        <taxon>Tritrichomonadida</taxon>
        <taxon>Tritrichomonadidae</taxon>
        <taxon>Tritrichomonas</taxon>
    </lineage>
</organism>
<dbReference type="Proteomes" id="UP000179807">
    <property type="component" value="Unassembled WGS sequence"/>
</dbReference>
<feature type="compositionally biased region" description="Acidic residues" evidence="1">
    <location>
        <begin position="98"/>
        <end position="113"/>
    </location>
</feature>